<proteinExistence type="predicted"/>
<feature type="chain" id="PRO_5031194744" description="Tail specific protease domain-containing protein" evidence="1">
    <location>
        <begin position="19"/>
        <end position="596"/>
    </location>
</feature>
<dbReference type="GO" id="GO:0008236">
    <property type="term" value="F:serine-type peptidase activity"/>
    <property type="evidence" value="ECO:0007669"/>
    <property type="project" value="InterPro"/>
</dbReference>
<sequence>MLRSICLLLALVPLVATAAPSPLPLSPRETRNLTALTKLVGDVKYFYPNRYTARLSWEAVLVRSIPVVRRAPTDAALARTLASLLLPLAPEVRIQVAPEAVPVPAALLLAATTYYFWEHHGLGLDKTGLPVVRVMMQLAALPYASAIREEPKTVVDSLFPGGQHQYVAALTDSVRLVLPLILTQTQYRQPLQRQLGHRVRRLMPSESSHRLATVMLTWNIIQHFYPYREVLAEAQWEAALALALQQAANTTTQAQLLQACRVLLARLPDRHVRMSPKTRTGLSIVPPPWALQLAWVEGQVVVRQSPQRLRPALAPGTVVTQVSGRPVAELLTELEGSIPATSPVVARQVATEALLSELAAIAPTANLTLQDSSGASYSYSLAFKTVQGSLYHQLPPVREVTPGCFYLDAARLRYADFRRALPQLQAARALVVDIRQRPTYDLLRILPHFSPQPLLPDSTATPVLRKPNFYHVTFRGATTRAQAPQLPLLPASKAFLVGPHTYSYGETIAELVRRHHLGLLVGQPTGGTNGEMNFAAVGRAYLLSWTGRRVMHRGVGYQGKGIAPDILVVPTRQNIRLGQDAELARALERLQLSAPR</sequence>
<evidence type="ECO:0000256" key="1">
    <source>
        <dbReference type="SAM" id="SignalP"/>
    </source>
</evidence>
<gene>
    <name evidence="3" type="ORF">HNQ93_002596</name>
</gene>
<keyword evidence="1" id="KW-0732">Signal</keyword>
<comment type="caution">
    <text evidence="3">The sequence shown here is derived from an EMBL/GenBank/DDBJ whole genome shotgun (WGS) entry which is preliminary data.</text>
</comment>
<dbReference type="Proteomes" id="UP000532746">
    <property type="component" value="Unassembled WGS sequence"/>
</dbReference>
<dbReference type="RefSeq" id="WP_183403817.1">
    <property type="nucleotide sequence ID" value="NZ_JACHGG010000003.1"/>
</dbReference>
<keyword evidence="4" id="KW-1185">Reference proteome</keyword>
<feature type="signal peptide" evidence="1">
    <location>
        <begin position="1"/>
        <end position="18"/>
    </location>
</feature>
<evidence type="ECO:0000313" key="3">
    <source>
        <dbReference type="EMBL" id="MBB6059736.1"/>
    </source>
</evidence>
<feature type="domain" description="Tail specific protease" evidence="2">
    <location>
        <begin position="415"/>
        <end position="568"/>
    </location>
</feature>
<reference evidence="3 4" key="1">
    <citation type="submission" date="2020-08" db="EMBL/GenBank/DDBJ databases">
        <title>Genomic Encyclopedia of Type Strains, Phase IV (KMG-IV): sequencing the most valuable type-strain genomes for metagenomic binning, comparative biology and taxonomic classification.</title>
        <authorList>
            <person name="Goeker M."/>
        </authorList>
    </citation>
    <scope>NUCLEOTIDE SEQUENCE [LARGE SCALE GENOMIC DNA]</scope>
    <source>
        <strain evidence="3 4">DSM 26718</strain>
    </source>
</reference>
<dbReference type="InterPro" id="IPR029045">
    <property type="entry name" value="ClpP/crotonase-like_dom_sf"/>
</dbReference>
<dbReference type="AlphaFoldDB" id="A0A7W9WCU5"/>
<dbReference type="Gene3D" id="3.30.750.44">
    <property type="match status" value="1"/>
</dbReference>
<name>A0A7W9WCU5_9BACT</name>
<dbReference type="InterPro" id="IPR005151">
    <property type="entry name" value="Tail-specific_protease"/>
</dbReference>
<dbReference type="Gene3D" id="3.90.226.10">
    <property type="entry name" value="2-enoyl-CoA Hydratase, Chain A, domain 1"/>
    <property type="match status" value="1"/>
</dbReference>
<accession>A0A7W9WCU5</accession>
<dbReference type="Pfam" id="PF03572">
    <property type="entry name" value="Peptidase_S41"/>
    <property type="match status" value="1"/>
</dbReference>
<organism evidence="3 4">
    <name type="scientific">Hymenobacter luteus</name>
    <dbReference type="NCBI Taxonomy" id="1411122"/>
    <lineage>
        <taxon>Bacteria</taxon>
        <taxon>Pseudomonadati</taxon>
        <taxon>Bacteroidota</taxon>
        <taxon>Cytophagia</taxon>
        <taxon>Cytophagales</taxon>
        <taxon>Hymenobacteraceae</taxon>
        <taxon>Hymenobacter</taxon>
    </lineage>
</organism>
<dbReference type="GO" id="GO:0006508">
    <property type="term" value="P:proteolysis"/>
    <property type="evidence" value="ECO:0007669"/>
    <property type="project" value="InterPro"/>
</dbReference>
<protein>
    <recommendedName>
        <fullName evidence="2">Tail specific protease domain-containing protein</fullName>
    </recommendedName>
</protein>
<dbReference type="EMBL" id="JACHGG010000003">
    <property type="protein sequence ID" value="MBB6059736.1"/>
    <property type="molecule type" value="Genomic_DNA"/>
</dbReference>
<evidence type="ECO:0000259" key="2">
    <source>
        <dbReference type="Pfam" id="PF03572"/>
    </source>
</evidence>
<evidence type="ECO:0000313" key="4">
    <source>
        <dbReference type="Proteomes" id="UP000532746"/>
    </source>
</evidence>
<dbReference type="SUPFAM" id="SSF52096">
    <property type="entry name" value="ClpP/crotonase"/>
    <property type="match status" value="1"/>
</dbReference>